<proteinExistence type="predicted"/>
<organism evidence="1 2">
    <name type="scientific">Cercophora scortea</name>
    <dbReference type="NCBI Taxonomy" id="314031"/>
    <lineage>
        <taxon>Eukaryota</taxon>
        <taxon>Fungi</taxon>
        <taxon>Dikarya</taxon>
        <taxon>Ascomycota</taxon>
        <taxon>Pezizomycotina</taxon>
        <taxon>Sordariomycetes</taxon>
        <taxon>Sordariomycetidae</taxon>
        <taxon>Sordariales</taxon>
        <taxon>Lasiosphaeriaceae</taxon>
        <taxon>Cercophora</taxon>
    </lineage>
</organism>
<gene>
    <name evidence="1" type="ORF">B0T19DRAFT_416175</name>
</gene>
<evidence type="ECO:0000313" key="1">
    <source>
        <dbReference type="EMBL" id="KAK3332647.1"/>
    </source>
</evidence>
<dbReference type="EMBL" id="JAUEPO010000002">
    <property type="protein sequence ID" value="KAK3332647.1"/>
    <property type="molecule type" value="Genomic_DNA"/>
</dbReference>
<evidence type="ECO:0000313" key="2">
    <source>
        <dbReference type="Proteomes" id="UP001286456"/>
    </source>
</evidence>
<reference evidence="1" key="1">
    <citation type="journal article" date="2023" name="Mol. Phylogenet. Evol.">
        <title>Genome-scale phylogeny and comparative genomics of the fungal order Sordariales.</title>
        <authorList>
            <person name="Hensen N."/>
            <person name="Bonometti L."/>
            <person name="Westerberg I."/>
            <person name="Brannstrom I.O."/>
            <person name="Guillou S."/>
            <person name="Cros-Aarteil S."/>
            <person name="Calhoun S."/>
            <person name="Haridas S."/>
            <person name="Kuo A."/>
            <person name="Mondo S."/>
            <person name="Pangilinan J."/>
            <person name="Riley R."/>
            <person name="LaButti K."/>
            <person name="Andreopoulos B."/>
            <person name="Lipzen A."/>
            <person name="Chen C."/>
            <person name="Yan M."/>
            <person name="Daum C."/>
            <person name="Ng V."/>
            <person name="Clum A."/>
            <person name="Steindorff A."/>
            <person name="Ohm R.A."/>
            <person name="Martin F."/>
            <person name="Silar P."/>
            <person name="Natvig D.O."/>
            <person name="Lalanne C."/>
            <person name="Gautier V."/>
            <person name="Ament-Velasquez S.L."/>
            <person name="Kruys A."/>
            <person name="Hutchinson M.I."/>
            <person name="Powell A.J."/>
            <person name="Barry K."/>
            <person name="Miller A.N."/>
            <person name="Grigoriev I.V."/>
            <person name="Debuchy R."/>
            <person name="Gladieux P."/>
            <person name="Hiltunen Thoren M."/>
            <person name="Johannesson H."/>
        </authorList>
    </citation>
    <scope>NUCLEOTIDE SEQUENCE</scope>
    <source>
        <strain evidence="1">SMH4131-1</strain>
    </source>
</reference>
<reference evidence="1" key="2">
    <citation type="submission" date="2023-06" db="EMBL/GenBank/DDBJ databases">
        <authorList>
            <consortium name="Lawrence Berkeley National Laboratory"/>
            <person name="Haridas S."/>
            <person name="Hensen N."/>
            <person name="Bonometti L."/>
            <person name="Westerberg I."/>
            <person name="Brannstrom I.O."/>
            <person name="Guillou S."/>
            <person name="Cros-Aarteil S."/>
            <person name="Calhoun S."/>
            <person name="Kuo A."/>
            <person name="Mondo S."/>
            <person name="Pangilinan J."/>
            <person name="Riley R."/>
            <person name="Labutti K."/>
            <person name="Andreopoulos B."/>
            <person name="Lipzen A."/>
            <person name="Chen C."/>
            <person name="Yanf M."/>
            <person name="Daum C."/>
            <person name="Ng V."/>
            <person name="Clum A."/>
            <person name="Steindorff A."/>
            <person name="Ohm R."/>
            <person name="Martin F."/>
            <person name="Silar P."/>
            <person name="Natvig D."/>
            <person name="Lalanne C."/>
            <person name="Gautier V."/>
            <person name="Ament-Velasquez S.L."/>
            <person name="Kruys A."/>
            <person name="Hutchinson M.I."/>
            <person name="Powell A.J."/>
            <person name="Barry K."/>
            <person name="Miller A.N."/>
            <person name="Grigoriev I.V."/>
            <person name="Debuchy R."/>
            <person name="Gladieux P."/>
            <person name="Thoren M.H."/>
            <person name="Johannesson H."/>
        </authorList>
    </citation>
    <scope>NUCLEOTIDE SEQUENCE</scope>
    <source>
        <strain evidence="1">SMH4131-1</strain>
    </source>
</reference>
<keyword evidence="2" id="KW-1185">Reference proteome</keyword>
<dbReference type="Proteomes" id="UP001286456">
    <property type="component" value="Unassembled WGS sequence"/>
</dbReference>
<dbReference type="AlphaFoldDB" id="A0AAE0IWQ9"/>
<sequence length="208" mass="23281">MTCVEEPECRNHSSKVRPIASTFVSTPSGQSVSYPTRVCPKFAYKDLIAHDLPSKHSGIYSRASIRASSSFISSHFLCTETLRPTHLAQPMIDIFMAKIISVRHDIWDLKYYSFAKWNPTLTTTTSKTPQGWRDIQQPLLGDSGNSTLDMLIYDSHPRTPCVCPEKTSCLRCGWLHKPGPRFYPGIEPAVSMACLDSARQATKQDQGI</sequence>
<protein>
    <submittedName>
        <fullName evidence="1">Uncharacterized protein</fullName>
    </submittedName>
</protein>
<comment type="caution">
    <text evidence="1">The sequence shown here is derived from an EMBL/GenBank/DDBJ whole genome shotgun (WGS) entry which is preliminary data.</text>
</comment>
<accession>A0AAE0IWQ9</accession>
<name>A0AAE0IWQ9_9PEZI</name>